<feature type="transmembrane region" description="Helical" evidence="1">
    <location>
        <begin position="5"/>
        <end position="21"/>
    </location>
</feature>
<keyword evidence="1" id="KW-1133">Transmembrane helix</keyword>
<feature type="transmembrane region" description="Helical" evidence="1">
    <location>
        <begin position="33"/>
        <end position="52"/>
    </location>
</feature>
<evidence type="ECO:0000313" key="2">
    <source>
        <dbReference type="EMBL" id="KKW32248.1"/>
    </source>
</evidence>
<name>A0A0G1XLV0_9BACT</name>
<organism evidence="2 3">
    <name type="scientific">Candidatus Uhrbacteria bacterium GW2011_GWA2_53_10</name>
    <dbReference type="NCBI Taxonomy" id="1618980"/>
    <lineage>
        <taxon>Bacteria</taxon>
        <taxon>Candidatus Uhriibacteriota</taxon>
    </lineage>
</organism>
<gene>
    <name evidence="2" type="ORF">UY77_C0030G0003</name>
</gene>
<accession>A0A0G1XLV0</accession>
<reference evidence="2 3" key="1">
    <citation type="journal article" date="2015" name="Nature">
        <title>rRNA introns, odd ribosomes, and small enigmatic genomes across a large radiation of phyla.</title>
        <authorList>
            <person name="Brown C.T."/>
            <person name="Hug L.A."/>
            <person name="Thomas B.C."/>
            <person name="Sharon I."/>
            <person name="Castelle C.J."/>
            <person name="Singh A."/>
            <person name="Wilkins M.J."/>
            <person name="Williams K.H."/>
            <person name="Banfield J.F."/>
        </authorList>
    </citation>
    <scope>NUCLEOTIDE SEQUENCE [LARGE SCALE GENOMIC DNA]</scope>
</reference>
<evidence type="ECO:0000256" key="1">
    <source>
        <dbReference type="SAM" id="Phobius"/>
    </source>
</evidence>
<dbReference type="EMBL" id="LCRI01000030">
    <property type="protein sequence ID" value="KKW32248.1"/>
    <property type="molecule type" value="Genomic_DNA"/>
</dbReference>
<feature type="transmembrane region" description="Helical" evidence="1">
    <location>
        <begin position="145"/>
        <end position="164"/>
    </location>
</feature>
<evidence type="ECO:0000313" key="3">
    <source>
        <dbReference type="Proteomes" id="UP000034711"/>
    </source>
</evidence>
<comment type="caution">
    <text evidence="2">The sequence shown here is derived from an EMBL/GenBank/DDBJ whole genome shotgun (WGS) entry which is preliminary data.</text>
</comment>
<proteinExistence type="predicted"/>
<protein>
    <submittedName>
        <fullName evidence="2">Nuclear protein SET</fullName>
    </submittedName>
</protein>
<keyword evidence="1" id="KW-0812">Transmembrane</keyword>
<feature type="transmembrane region" description="Helical" evidence="1">
    <location>
        <begin position="114"/>
        <end position="133"/>
    </location>
</feature>
<feature type="transmembrane region" description="Helical" evidence="1">
    <location>
        <begin position="170"/>
        <end position="188"/>
    </location>
</feature>
<dbReference type="AlphaFoldDB" id="A0A0G1XLV0"/>
<dbReference type="Proteomes" id="UP000034711">
    <property type="component" value="Unassembled WGS sequence"/>
</dbReference>
<sequence length="193" mass="22088">MTISVLLSCVIGIDVAAFLIYNRDLFKGRSKPYRGTWGVWLLIAFLNSASYFGTSGDFMKSFLSFENVSACAVTFTFACIHGGRRPLDREEKYSVVIGVCAGIVWWLFRNAFYANAIMQLNTVVSCIPLWIGLWHDSKSQRPLPWALWSISYALNIGVVMLRWNDQWEDLLYPICYVFFHVGTYVLTLRKHSS</sequence>
<keyword evidence="1" id="KW-0472">Membrane</keyword>